<dbReference type="Proteomes" id="UP000073492">
    <property type="component" value="Unassembled WGS sequence"/>
</dbReference>
<sequence>MAMTTSFISTYEDMREDGLTQDMLDRTAPVLIDNIIDNCNKDGGAAKAIAIFQIHEAIEAVVGDGPSKNLKAADLDIPSVPEVEFSYKPSKPDKIYSLPVSNNDEVSTQGAELVHNDIFLDNIPRDSPIWLKRLIICGLKEVDPKNFKFFRGQSTVDMSFKARVFAIARQLLESRGKIDFNKANMERNITKVDVVKEAFNDLPTSEYLKLLEKVYQLAFSLEAWEGSAASDLDNMERKPSQTMPSPA</sequence>
<name>A0A139GT47_9PEZI</name>
<evidence type="ECO:0000313" key="1">
    <source>
        <dbReference type="EMBL" id="KXS93362.1"/>
    </source>
</evidence>
<dbReference type="AlphaFoldDB" id="A0A139GT47"/>
<accession>A0A139GT47</accession>
<feature type="non-terminal residue" evidence="1">
    <location>
        <position position="247"/>
    </location>
</feature>
<comment type="caution">
    <text evidence="1">The sequence shown here is derived from an EMBL/GenBank/DDBJ whole genome shotgun (WGS) entry which is preliminary data.</text>
</comment>
<keyword evidence="2" id="KW-1185">Reference proteome</keyword>
<proteinExistence type="predicted"/>
<evidence type="ECO:0000313" key="2">
    <source>
        <dbReference type="Proteomes" id="UP000073492"/>
    </source>
</evidence>
<gene>
    <name evidence="1" type="ORF">AC579_3236</name>
</gene>
<protein>
    <submittedName>
        <fullName evidence="1">Uncharacterized protein</fullName>
    </submittedName>
</protein>
<organism evidence="1 2">
    <name type="scientific">Pseudocercospora musae</name>
    <dbReference type="NCBI Taxonomy" id="113226"/>
    <lineage>
        <taxon>Eukaryota</taxon>
        <taxon>Fungi</taxon>
        <taxon>Dikarya</taxon>
        <taxon>Ascomycota</taxon>
        <taxon>Pezizomycotina</taxon>
        <taxon>Dothideomycetes</taxon>
        <taxon>Dothideomycetidae</taxon>
        <taxon>Mycosphaerellales</taxon>
        <taxon>Mycosphaerellaceae</taxon>
        <taxon>Pseudocercospora</taxon>
    </lineage>
</organism>
<dbReference type="EMBL" id="LFZO01001539">
    <property type="protein sequence ID" value="KXS93362.1"/>
    <property type="molecule type" value="Genomic_DNA"/>
</dbReference>
<reference evidence="1 2" key="1">
    <citation type="submission" date="2015-07" db="EMBL/GenBank/DDBJ databases">
        <title>Comparative genomics of the Sigatoka disease complex on banana suggests a link between parallel evolutionary changes in Pseudocercospora fijiensis and Pseudocercospora eumusae and increased virulence on the banana host.</title>
        <authorList>
            <person name="Chang T.-C."/>
            <person name="Salvucci A."/>
            <person name="Crous P.W."/>
            <person name="Stergiopoulos I."/>
        </authorList>
    </citation>
    <scope>NUCLEOTIDE SEQUENCE [LARGE SCALE GENOMIC DNA]</scope>
    <source>
        <strain evidence="1 2">CBS 116634</strain>
    </source>
</reference>